<dbReference type="InParanoid" id="Q5KJF2"/>
<evidence type="ECO:0000256" key="6">
    <source>
        <dbReference type="ARBA" id="ARBA00023065"/>
    </source>
</evidence>
<dbReference type="PANTHER" id="PTHR33281:SF19">
    <property type="entry name" value="VOLTAGE-DEPENDENT ANION CHANNEL-FORMING PROTEIN YNEE"/>
    <property type="match status" value="1"/>
</dbReference>
<dbReference type="VEuPathDB" id="FungiDB:CNC06750"/>
<comment type="subcellular location">
    <subcellularLocation>
        <location evidence="1">Cell membrane</location>
        <topology evidence="1">Multi-pass membrane protein</topology>
    </subcellularLocation>
</comment>
<accession>Q55WU6</accession>
<dbReference type="eggNOG" id="ENOG502RZS9">
    <property type="taxonomic scope" value="Eukaryota"/>
</dbReference>
<name>Q5KJF2_CRYD1</name>
<reference evidence="10 11" key="1">
    <citation type="journal article" date="2005" name="Science">
        <title>The genome of the basidiomycetous yeast and human pathogen Cryptococcus neoformans.</title>
        <authorList>
            <person name="Loftus B.J."/>
            <person name="Fung E."/>
            <person name="Roncaglia P."/>
            <person name="Rowley D."/>
            <person name="Amedeo P."/>
            <person name="Bruno D."/>
            <person name="Vamathevan J."/>
            <person name="Miranda M."/>
            <person name="Anderson I.J."/>
            <person name="Fraser J.A."/>
            <person name="Allen J.E."/>
            <person name="Bosdet I.E."/>
            <person name="Brent M.R."/>
            <person name="Chiu R."/>
            <person name="Doering T.L."/>
            <person name="Donlin M.J."/>
            <person name="D'Souza C.A."/>
            <person name="Fox D.S."/>
            <person name="Grinberg V."/>
            <person name="Fu J."/>
            <person name="Fukushima M."/>
            <person name="Haas B.J."/>
            <person name="Huang J.C."/>
            <person name="Janbon G."/>
            <person name="Jones S.J."/>
            <person name="Koo H.L."/>
            <person name="Krzywinski M.I."/>
            <person name="Kwon-Chung J.K."/>
            <person name="Lengeler K.B."/>
            <person name="Maiti R."/>
            <person name="Marra M.A."/>
            <person name="Marra R.E."/>
            <person name="Mathewson C.A."/>
            <person name="Mitchell T.G."/>
            <person name="Pertea M."/>
            <person name="Riggs F.R."/>
            <person name="Salzberg S.L."/>
            <person name="Schein J.E."/>
            <person name="Shvartsbeyn A."/>
            <person name="Shin H."/>
            <person name="Shumway M."/>
            <person name="Specht C.A."/>
            <person name="Suh B.B."/>
            <person name="Tenney A."/>
            <person name="Utterback T.R."/>
            <person name="Wickes B.L."/>
            <person name="Wortman J.R."/>
            <person name="Wye N.H."/>
            <person name="Kronstad J.W."/>
            <person name="Lodge J.K."/>
            <person name="Heitman J."/>
            <person name="Davis R.W."/>
            <person name="Fraser C.M."/>
            <person name="Hyman R.W."/>
        </authorList>
    </citation>
    <scope>NUCLEOTIDE SEQUENCE [LARGE SCALE GENOMIC DNA]</scope>
    <source>
        <strain evidence="11">JEC21 / ATCC MYA-565</strain>
    </source>
</reference>
<evidence type="ECO:0000256" key="5">
    <source>
        <dbReference type="ARBA" id="ARBA00022989"/>
    </source>
</evidence>
<feature type="compositionally biased region" description="Polar residues" evidence="8">
    <location>
        <begin position="173"/>
        <end position="182"/>
    </location>
</feature>
<feature type="transmembrane region" description="Helical" evidence="9">
    <location>
        <begin position="30"/>
        <end position="48"/>
    </location>
</feature>
<organism evidence="10 11">
    <name type="scientific">Cryptococcus deneoformans (strain JEC21 / ATCC MYA-565)</name>
    <name type="common">Cryptococcus neoformans var. neoformans serotype D</name>
    <dbReference type="NCBI Taxonomy" id="214684"/>
    <lineage>
        <taxon>Eukaryota</taxon>
        <taxon>Fungi</taxon>
        <taxon>Dikarya</taxon>
        <taxon>Basidiomycota</taxon>
        <taxon>Agaricomycotina</taxon>
        <taxon>Tremellomycetes</taxon>
        <taxon>Tremellales</taxon>
        <taxon>Cryptococcaceae</taxon>
        <taxon>Cryptococcus</taxon>
        <taxon>Cryptococcus neoformans species complex</taxon>
    </lineage>
</organism>
<dbReference type="AlphaFoldDB" id="Q5KJF2"/>
<dbReference type="PaxDb" id="214684-Q5KJF2"/>
<evidence type="ECO:0000313" key="11">
    <source>
        <dbReference type="Proteomes" id="UP000002149"/>
    </source>
</evidence>
<dbReference type="PANTHER" id="PTHR33281">
    <property type="entry name" value="UPF0187 PROTEIN YNEE"/>
    <property type="match status" value="1"/>
</dbReference>
<feature type="compositionally biased region" description="Low complexity" evidence="8">
    <location>
        <begin position="120"/>
        <end position="130"/>
    </location>
</feature>
<dbReference type="RefSeq" id="XP_024512603.1">
    <property type="nucleotide sequence ID" value="XM_024656900.1"/>
</dbReference>
<keyword evidence="5 9" id="KW-1133">Transmembrane helix</keyword>
<dbReference type="Proteomes" id="UP000002149">
    <property type="component" value="Chromosome 3"/>
</dbReference>
<feature type="transmembrane region" description="Helical" evidence="9">
    <location>
        <begin position="538"/>
        <end position="556"/>
    </location>
</feature>
<evidence type="ECO:0000313" key="10">
    <source>
        <dbReference type="EMBL" id="AAW42744.2"/>
    </source>
</evidence>
<feature type="compositionally biased region" description="Low complexity" evidence="8">
    <location>
        <begin position="138"/>
        <end position="153"/>
    </location>
</feature>
<dbReference type="GO" id="GO:0005247">
    <property type="term" value="F:voltage-gated chloride channel activity"/>
    <property type="evidence" value="ECO:0000318"/>
    <property type="project" value="GO_Central"/>
</dbReference>
<dbReference type="GO" id="GO:0005886">
    <property type="term" value="C:plasma membrane"/>
    <property type="evidence" value="ECO:0000318"/>
    <property type="project" value="GO_Central"/>
</dbReference>
<dbReference type="HOGENOM" id="CLU_428270_0_0_1"/>
<feature type="transmembrane region" description="Helical" evidence="9">
    <location>
        <begin position="55"/>
        <end position="75"/>
    </location>
</feature>
<dbReference type="Pfam" id="PF25539">
    <property type="entry name" value="Bestrophin_2"/>
    <property type="match status" value="2"/>
</dbReference>
<protein>
    <submittedName>
        <fullName evidence="10">Uncharacterized protein</fullName>
    </submittedName>
</protein>
<keyword evidence="6" id="KW-0406">Ion transport</keyword>
<keyword evidence="7 9" id="KW-0472">Membrane</keyword>
<dbReference type="InterPro" id="IPR044669">
    <property type="entry name" value="YneE/VCCN1/2-like"/>
</dbReference>
<evidence type="ECO:0000256" key="4">
    <source>
        <dbReference type="ARBA" id="ARBA00022692"/>
    </source>
</evidence>
<keyword evidence="4 9" id="KW-0812">Transmembrane</keyword>
<dbReference type="OrthoDB" id="1368at2759"/>
<sequence length="741" mass="83132">MPSPVVPMGPFKHGMAWVAYRFTSTVLDDIWPGVFFFTGVATMVVCVSEFTSVNLGINSVMLTVLGTIVSLVVSFKTNNSYSRWWDGRNSWANLTTICRQLAMLIWIHVPNTLPPKEEQPTPTQPDSQPLKDPPPTPTATAKSDSFRSVTTSPTPVPGPTQKPSAATFHTAATDPSPSRSDYSLISSIETDLTGYDMGDGWKAAKGEEDERMKKLAEEVKERQNPQVRAELHGLIEKKSYVGLVQAFAVSMKHALRGETGPFYSDLYSLIAFLPKYNPASYPPITRDHLLALWHNGLPRQKASRATDDIAVPLTVPVAFTQDALNQPNLPNPFFLDEEEKSGGEEKLWGPSHEDFTVQAIKSASAFVKTDDPEVFVVTSKREGRKSIQQRRSIRVSRDILPTSLHQGQHQNQRDNSSDEQVTLETVELMPPRHPPPPKVWDFFPPLRIFKVVYDLFRWRKKQGQGQTERTRGGKRRRMGTTMEIPQEILMYLSSYLADLNRRAIISPTTSTAITTTILELQRAISDLEKIATTPIPSAYTFHLHLTVYFYLFFIPFQVYTYIGWVAIPATAVASVIYLGFLEIGMQIEMPFYYDQSDLDLDEFVLRISHQIAQLTAFPTQILSSHVILSHLNQPFLPTLRTSAPELLGVDERSHHPTTKGFANAFSTYDCPAPSLSSSASVKEKEAEKVETTRAMMKSMRDIELILNANWRDVTTDAKSTIGKPRDQLENRTGLEVAVLKL</sequence>
<feature type="region of interest" description="Disordered" evidence="8">
    <location>
        <begin position="114"/>
        <end position="182"/>
    </location>
</feature>
<dbReference type="KEGG" id="cne:CNC06750"/>
<evidence type="ECO:0000256" key="1">
    <source>
        <dbReference type="ARBA" id="ARBA00004651"/>
    </source>
</evidence>
<dbReference type="GeneID" id="3256607"/>
<feature type="region of interest" description="Disordered" evidence="8">
    <location>
        <begin position="403"/>
        <end position="422"/>
    </location>
</feature>
<accession>Q5KJF2</accession>
<evidence type="ECO:0000256" key="9">
    <source>
        <dbReference type="SAM" id="Phobius"/>
    </source>
</evidence>
<evidence type="ECO:0000256" key="3">
    <source>
        <dbReference type="ARBA" id="ARBA00022475"/>
    </source>
</evidence>
<keyword evidence="11" id="KW-1185">Reference proteome</keyword>
<evidence type="ECO:0000256" key="2">
    <source>
        <dbReference type="ARBA" id="ARBA00022448"/>
    </source>
</evidence>
<proteinExistence type="predicted"/>
<gene>
    <name evidence="10" type="ordered locus">CNC06750</name>
</gene>
<dbReference type="EMBL" id="AE017343">
    <property type="protein sequence ID" value="AAW42744.2"/>
    <property type="molecule type" value="Genomic_DNA"/>
</dbReference>
<feature type="transmembrane region" description="Helical" evidence="9">
    <location>
        <begin position="562"/>
        <end position="581"/>
    </location>
</feature>
<keyword evidence="3" id="KW-1003">Cell membrane</keyword>
<evidence type="ECO:0000256" key="8">
    <source>
        <dbReference type="SAM" id="MobiDB-lite"/>
    </source>
</evidence>
<evidence type="ECO:0000256" key="7">
    <source>
        <dbReference type="ARBA" id="ARBA00023136"/>
    </source>
</evidence>
<keyword evidence="2" id="KW-0813">Transport</keyword>